<feature type="signal peptide" evidence="1">
    <location>
        <begin position="1"/>
        <end position="20"/>
    </location>
</feature>
<name>A0A518IYF8_9BACT</name>
<feature type="chain" id="PRO_5022089426" description="Cna protein B-type domain protein" evidence="1">
    <location>
        <begin position="21"/>
        <end position="369"/>
    </location>
</feature>
<dbReference type="Proteomes" id="UP000316770">
    <property type="component" value="Chromosome"/>
</dbReference>
<dbReference type="EMBL" id="CP036318">
    <property type="protein sequence ID" value="QDV58126.1"/>
    <property type="molecule type" value="Genomic_DNA"/>
</dbReference>
<proteinExistence type="predicted"/>
<evidence type="ECO:0000256" key="1">
    <source>
        <dbReference type="SAM" id="SignalP"/>
    </source>
</evidence>
<accession>A0A518IYF8</accession>
<evidence type="ECO:0000313" key="3">
    <source>
        <dbReference type="Proteomes" id="UP000316770"/>
    </source>
</evidence>
<evidence type="ECO:0000313" key="2">
    <source>
        <dbReference type="EMBL" id="QDV58126.1"/>
    </source>
</evidence>
<protein>
    <recommendedName>
        <fullName evidence="4">Cna protein B-type domain protein</fullName>
    </recommendedName>
</protein>
<sequence precursor="true">MLRSLITLTLVMCGVLQLSADDANKSLRVKTASTTTLAAASNAFPEGLIANLDRDGRIQVQLLDLTAGKAGAAGNLAVTLVGVDGGVGHAVAGANGIASLQAPGAGWYSLVVADADQQKHGVLFIYANATGEAKTAPLAFPIVSVGEGAVLQNIRGYLGDVSGPFAPLAGINAYQIASGDFYRVQLASNGTLNGQVIAPLRADGQSIGSLESTNITIIQNGAAVKRTTVNSSGSFSVAGLKPGAYGVIAAGQLGYTAFSIEALATPTVQPVSTRANLQGGGLICCLAPASMMGPTMEAVSESFGESGGFANAGPGAPGPAAGGGGMTGGGGGGGGGGDIAALAALGAAAAVLAANDDDDDNFVASPAAP</sequence>
<organism evidence="2 3">
    <name type="scientific">Rosistilla oblonga</name>
    <dbReference type="NCBI Taxonomy" id="2527990"/>
    <lineage>
        <taxon>Bacteria</taxon>
        <taxon>Pseudomonadati</taxon>
        <taxon>Planctomycetota</taxon>
        <taxon>Planctomycetia</taxon>
        <taxon>Pirellulales</taxon>
        <taxon>Pirellulaceae</taxon>
        <taxon>Rosistilla</taxon>
    </lineage>
</organism>
<dbReference type="RefSeq" id="WP_145288171.1">
    <property type="nucleotide sequence ID" value="NZ_CP036318.1"/>
</dbReference>
<keyword evidence="1" id="KW-0732">Signal</keyword>
<evidence type="ECO:0008006" key="4">
    <source>
        <dbReference type="Google" id="ProtNLM"/>
    </source>
</evidence>
<reference evidence="2 3" key="1">
    <citation type="submission" date="2019-02" db="EMBL/GenBank/DDBJ databases">
        <title>Deep-cultivation of Planctomycetes and their phenomic and genomic characterization uncovers novel biology.</title>
        <authorList>
            <person name="Wiegand S."/>
            <person name="Jogler M."/>
            <person name="Boedeker C."/>
            <person name="Pinto D."/>
            <person name="Vollmers J."/>
            <person name="Rivas-Marin E."/>
            <person name="Kohn T."/>
            <person name="Peeters S.H."/>
            <person name="Heuer A."/>
            <person name="Rast P."/>
            <person name="Oberbeckmann S."/>
            <person name="Bunk B."/>
            <person name="Jeske O."/>
            <person name="Meyerdierks A."/>
            <person name="Storesund J.E."/>
            <person name="Kallscheuer N."/>
            <person name="Luecker S."/>
            <person name="Lage O.M."/>
            <person name="Pohl T."/>
            <person name="Merkel B.J."/>
            <person name="Hornburger P."/>
            <person name="Mueller R.-W."/>
            <person name="Bruemmer F."/>
            <person name="Labrenz M."/>
            <person name="Spormann A.M."/>
            <person name="Op den Camp H."/>
            <person name="Overmann J."/>
            <person name="Amann R."/>
            <person name="Jetten M.S.M."/>
            <person name="Mascher T."/>
            <person name="Medema M.H."/>
            <person name="Devos D.P."/>
            <person name="Kaster A.-K."/>
            <person name="Ovreas L."/>
            <person name="Rohde M."/>
            <person name="Galperin M.Y."/>
            <person name="Jogler C."/>
        </authorList>
    </citation>
    <scope>NUCLEOTIDE SEQUENCE [LARGE SCALE GENOMIC DNA]</scope>
    <source>
        <strain evidence="2 3">Mal33</strain>
    </source>
</reference>
<gene>
    <name evidence="2" type="ORF">Mal33_41430</name>
</gene>
<keyword evidence="3" id="KW-1185">Reference proteome</keyword>
<dbReference type="Gene3D" id="2.60.40.1120">
    <property type="entry name" value="Carboxypeptidase-like, regulatory domain"/>
    <property type="match status" value="1"/>
</dbReference>
<dbReference type="AlphaFoldDB" id="A0A518IYF8"/>